<gene>
    <name evidence="2" type="ORF">ALEPTO_LOCUS4814</name>
</gene>
<dbReference type="AlphaFoldDB" id="A0A9N9AEW9"/>
<feature type="signal peptide" evidence="1">
    <location>
        <begin position="1"/>
        <end position="21"/>
    </location>
</feature>
<dbReference type="EMBL" id="CAJVPS010001188">
    <property type="protein sequence ID" value="CAG8528364.1"/>
    <property type="molecule type" value="Genomic_DNA"/>
</dbReference>
<comment type="caution">
    <text evidence="2">The sequence shown here is derived from an EMBL/GenBank/DDBJ whole genome shotgun (WGS) entry which is preliminary data.</text>
</comment>
<name>A0A9N9AEW9_9GLOM</name>
<keyword evidence="3" id="KW-1185">Reference proteome</keyword>
<proteinExistence type="predicted"/>
<feature type="chain" id="PRO_5040281549" evidence="1">
    <location>
        <begin position="22"/>
        <end position="111"/>
    </location>
</feature>
<evidence type="ECO:0000313" key="2">
    <source>
        <dbReference type="EMBL" id="CAG8528364.1"/>
    </source>
</evidence>
<organism evidence="2 3">
    <name type="scientific">Ambispora leptoticha</name>
    <dbReference type="NCBI Taxonomy" id="144679"/>
    <lineage>
        <taxon>Eukaryota</taxon>
        <taxon>Fungi</taxon>
        <taxon>Fungi incertae sedis</taxon>
        <taxon>Mucoromycota</taxon>
        <taxon>Glomeromycotina</taxon>
        <taxon>Glomeromycetes</taxon>
        <taxon>Archaeosporales</taxon>
        <taxon>Ambisporaceae</taxon>
        <taxon>Ambispora</taxon>
    </lineage>
</organism>
<reference evidence="2" key="1">
    <citation type="submission" date="2021-06" db="EMBL/GenBank/DDBJ databases">
        <authorList>
            <person name="Kallberg Y."/>
            <person name="Tangrot J."/>
            <person name="Rosling A."/>
        </authorList>
    </citation>
    <scope>NUCLEOTIDE SEQUENCE</scope>
    <source>
        <strain evidence="2">FL130A</strain>
    </source>
</reference>
<evidence type="ECO:0000313" key="3">
    <source>
        <dbReference type="Proteomes" id="UP000789508"/>
    </source>
</evidence>
<evidence type="ECO:0000256" key="1">
    <source>
        <dbReference type="SAM" id="SignalP"/>
    </source>
</evidence>
<accession>A0A9N9AEW9</accession>
<keyword evidence="1" id="KW-0732">Signal</keyword>
<protein>
    <submittedName>
        <fullName evidence="2">9501_t:CDS:1</fullName>
    </submittedName>
</protein>
<dbReference type="Proteomes" id="UP000789508">
    <property type="component" value="Unassembled WGS sequence"/>
</dbReference>
<sequence length="111" mass="11936">MYKHIFLITLASVLFATLVTAAPVGSHDGNGNNAHVGNSDQGSYNGKHECADPWPRIASASGTVVTITEIITVITIMEAVTGCYNFGGNNNESSDSNYMYKRSNSADMYMH</sequence>